<dbReference type="EMBL" id="UINC01035675">
    <property type="protein sequence ID" value="SVB28460.1"/>
    <property type="molecule type" value="Genomic_DNA"/>
</dbReference>
<dbReference type="Gene3D" id="3.90.850.10">
    <property type="entry name" value="Fumarylacetoacetase-like, C-terminal domain"/>
    <property type="match status" value="1"/>
</dbReference>
<name>A0A382CQN7_9ZZZZ</name>
<gene>
    <name evidence="4" type="ORF">METZ01_LOCUS181314</name>
</gene>
<dbReference type="InterPro" id="IPR051121">
    <property type="entry name" value="FAH"/>
</dbReference>
<dbReference type="GO" id="GO:0044281">
    <property type="term" value="P:small molecule metabolic process"/>
    <property type="evidence" value="ECO:0007669"/>
    <property type="project" value="UniProtKB-ARBA"/>
</dbReference>
<accession>A0A382CQN7</accession>
<dbReference type="AlphaFoldDB" id="A0A382CQN7"/>
<comment type="similarity">
    <text evidence="1">Belongs to the FAH family.</text>
</comment>
<proteinExistence type="inferred from homology"/>
<protein>
    <recommendedName>
        <fullName evidence="3">Fumarylacetoacetase-like C-terminal domain-containing protein</fullName>
    </recommendedName>
</protein>
<evidence type="ECO:0000256" key="1">
    <source>
        <dbReference type="ARBA" id="ARBA00010211"/>
    </source>
</evidence>
<dbReference type="GO" id="GO:0046872">
    <property type="term" value="F:metal ion binding"/>
    <property type="evidence" value="ECO:0007669"/>
    <property type="project" value="UniProtKB-KW"/>
</dbReference>
<dbReference type="InterPro" id="IPR036663">
    <property type="entry name" value="Fumarylacetoacetase_C_sf"/>
</dbReference>
<evidence type="ECO:0000313" key="4">
    <source>
        <dbReference type="EMBL" id="SVB28460.1"/>
    </source>
</evidence>
<evidence type="ECO:0000259" key="3">
    <source>
        <dbReference type="Pfam" id="PF01557"/>
    </source>
</evidence>
<dbReference type="GO" id="GO:0003824">
    <property type="term" value="F:catalytic activity"/>
    <property type="evidence" value="ECO:0007669"/>
    <property type="project" value="InterPro"/>
</dbReference>
<dbReference type="PANTHER" id="PTHR42796:SF4">
    <property type="entry name" value="FUMARYLACETOACETATE HYDROLASE DOMAIN-CONTAINING PROTEIN 2A"/>
    <property type="match status" value="1"/>
</dbReference>
<dbReference type="Pfam" id="PF01557">
    <property type="entry name" value="FAA_hydrolase"/>
    <property type="match status" value="1"/>
</dbReference>
<dbReference type="InterPro" id="IPR011234">
    <property type="entry name" value="Fumarylacetoacetase-like_C"/>
</dbReference>
<feature type="non-terminal residue" evidence="4">
    <location>
        <position position="208"/>
    </location>
</feature>
<organism evidence="4">
    <name type="scientific">marine metagenome</name>
    <dbReference type="NCBI Taxonomy" id="408172"/>
    <lineage>
        <taxon>unclassified sequences</taxon>
        <taxon>metagenomes</taxon>
        <taxon>ecological metagenomes</taxon>
    </lineage>
</organism>
<feature type="domain" description="Fumarylacetoacetase-like C-terminal" evidence="3">
    <location>
        <begin position="76"/>
        <end position="207"/>
    </location>
</feature>
<sequence length="208" mass="23589">MKIGSYIYNGKASYGVKLDDGIVDLGRRLGKFYPDLPTLIKAFALGEAAEASRNQSPDFREEDVYFLSLMPAPVNIYCAGINYLDHIEETGRDKPEFPTLFMKSQQSMIGHGQELVRPKVSDQFDFEGEFAVVIGKPGRYIAKENWKDYIAGYTIIMDGSIRDFQKRSVDQGKNFYHSSSSGPWLITMDEVPEDFRDMKLTTRLNGKV</sequence>
<dbReference type="SUPFAM" id="SSF56529">
    <property type="entry name" value="FAH"/>
    <property type="match status" value="1"/>
</dbReference>
<dbReference type="PANTHER" id="PTHR42796">
    <property type="entry name" value="FUMARYLACETOACETATE HYDROLASE DOMAIN-CONTAINING PROTEIN 2A-RELATED"/>
    <property type="match status" value="1"/>
</dbReference>
<evidence type="ECO:0000256" key="2">
    <source>
        <dbReference type="ARBA" id="ARBA00022723"/>
    </source>
</evidence>
<keyword evidence="2" id="KW-0479">Metal-binding</keyword>
<reference evidence="4" key="1">
    <citation type="submission" date="2018-05" db="EMBL/GenBank/DDBJ databases">
        <authorList>
            <person name="Lanie J.A."/>
            <person name="Ng W.-L."/>
            <person name="Kazmierczak K.M."/>
            <person name="Andrzejewski T.M."/>
            <person name="Davidsen T.M."/>
            <person name="Wayne K.J."/>
            <person name="Tettelin H."/>
            <person name="Glass J.I."/>
            <person name="Rusch D."/>
            <person name="Podicherti R."/>
            <person name="Tsui H.-C.T."/>
            <person name="Winkler M.E."/>
        </authorList>
    </citation>
    <scope>NUCLEOTIDE SEQUENCE</scope>
</reference>